<dbReference type="Proteomes" id="UP000262583">
    <property type="component" value="Chromosome"/>
</dbReference>
<name>A0A2Z4YB91_SUMC1</name>
<evidence type="ECO:0000259" key="4">
    <source>
        <dbReference type="Pfam" id="PF03486"/>
    </source>
</evidence>
<dbReference type="NCBIfam" id="TIGR00275">
    <property type="entry name" value="aminoacetone oxidase family FAD-binding enzyme"/>
    <property type="match status" value="1"/>
</dbReference>
<dbReference type="PANTHER" id="PTHR42887">
    <property type="entry name" value="OS12G0638800 PROTEIN"/>
    <property type="match status" value="1"/>
</dbReference>
<dbReference type="KEGG" id="schv:BRCON_2883"/>
<sequence length="365" mass="40406">MTHREVSERDYWGGPRTIIRNVLRSFPVEQTLRWMHELGVELVLEPTGKYFPKSGQAREVLEALLRRMATLGVELRTNWRVQRIERRADGWFVVQRRGDASEIYAQRLILATGGMALPKSGSDGAGYEWARAFGHTIHKPLPALVPLVLERGAEVGGRFEEFSGLSADARLVLRDDSGKALAETQGPVLFTHFGISGPATLDLSRHVVAYRDRTGTRVALVELGHRDLPTLESAIAMLQAAARESPKRSLGHVLAGLYPERFARALAGELGPRVVSQLTREERRHVAQLLTALPLRVIGDRGFSFAETTAGGVDLREIDWRTMESRMVPGLHFCGEILDVDGRIGGFNFQWAWASGFLAGRGAVA</sequence>
<feature type="domain" description="RsdA/BaiN/AoA(So)-like insert" evidence="5">
    <location>
        <begin position="142"/>
        <end position="307"/>
    </location>
</feature>
<dbReference type="InterPro" id="IPR023166">
    <property type="entry name" value="BaiN-like_dom_sf"/>
</dbReference>
<dbReference type="Pfam" id="PF22780">
    <property type="entry name" value="HI0933_like_1st"/>
    <property type="match status" value="1"/>
</dbReference>
<evidence type="ECO:0000259" key="5">
    <source>
        <dbReference type="Pfam" id="PF22780"/>
    </source>
</evidence>
<dbReference type="Gene3D" id="3.50.50.60">
    <property type="entry name" value="FAD/NAD(P)-binding domain"/>
    <property type="match status" value="1"/>
</dbReference>
<reference evidence="6 7" key="1">
    <citation type="submission" date="2018-05" db="EMBL/GenBank/DDBJ databases">
        <title>A metagenomic window into the 2 km-deep terrestrial subsurface aquifer revealed taxonomically and functionally diverse microbial community comprising novel uncultured bacterial lineages.</title>
        <authorList>
            <person name="Kadnikov V.V."/>
            <person name="Mardanov A.V."/>
            <person name="Beletsky A.V."/>
            <person name="Banks D."/>
            <person name="Pimenov N.V."/>
            <person name="Frank Y.A."/>
            <person name="Karnachuk O.V."/>
            <person name="Ravin N.V."/>
        </authorList>
    </citation>
    <scope>NUCLEOTIDE SEQUENCE [LARGE SCALE GENOMIC DNA]</scope>
    <source>
        <strain evidence="6">BY</strain>
    </source>
</reference>
<dbReference type="Gene3D" id="2.40.30.10">
    <property type="entry name" value="Translation factors"/>
    <property type="match status" value="1"/>
</dbReference>
<dbReference type="InterPro" id="IPR036188">
    <property type="entry name" value="FAD/NAD-bd_sf"/>
</dbReference>
<dbReference type="InterPro" id="IPR004792">
    <property type="entry name" value="BaiN-like"/>
</dbReference>
<evidence type="ECO:0000256" key="1">
    <source>
        <dbReference type="ARBA" id="ARBA00001974"/>
    </source>
</evidence>
<dbReference type="SUPFAM" id="SSF51905">
    <property type="entry name" value="FAD/NAD(P)-binding domain"/>
    <property type="match status" value="1"/>
</dbReference>
<comment type="cofactor">
    <cofactor evidence="1">
        <name>FAD</name>
        <dbReference type="ChEBI" id="CHEBI:57692"/>
    </cofactor>
</comment>
<evidence type="ECO:0000313" key="7">
    <source>
        <dbReference type="Proteomes" id="UP000262583"/>
    </source>
</evidence>
<dbReference type="PANTHER" id="PTHR42887:SF2">
    <property type="entry name" value="OS12G0638800 PROTEIN"/>
    <property type="match status" value="1"/>
</dbReference>
<gene>
    <name evidence="6" type="ORF">BRCON_2883</name>
</gene>
<proteinExistence type="predicted"/>
<dbReference type="Gene3D" id="1.10.8.260">
    <property type="entry name" value="HI0933 insert domain-like"/>
    <property type="match status" value="1"/>
</dbReference>
<dbReference type="InterPro" id="IPR057661">
    <property type="entry name" value="RsdA/BaiN/AoA(So)_Rossmann"/>
</dbReference>
<accession>A0A2Z4YB91</accession>
<organism evidence="6 7">
    <name type="scientific">Sumerlaea chitinivorans</name>
    <dbReference type="NCBI Taxonomy" id="2250252"/>
    <lineage>
        <taxon>Bacteria</taxon>
        <taxon>Candidatus Sumerlaeota</taxon>
        <taxon>Candidatus Sumerlaeia</taxon>
        <taxon>Candidatus Sumerlaeales</taxon>
        <taxon>Candidatus Sumerlaeaceae</taxon>
        <taxon>Candidatus Sumerlaea</taxon>
    </lineage>
</organism>
<keyword evidence="2" id="KW-0285">Flavoprotein</keyword>
<protein>
    <submittedName>
        <fullName evidence="6">NAD(FAD)-utilizing dehydrogenase</fullName>
    </submittedName>
</protein>
<dbReference type="EMBL" id="CP030759">
    <property type="protein sequence ID" value="AXA37625.1"/>
    <property type="molecule type" value="Genomic_DNA"/>
</dbReference>
<evidence type="ECO:0000256" key="2">
    <source>
        <dbReference type="ARBA" id="ARBA00022630"/>
    </source>
</evidence>
<evidence type="ECO:0000256" key="3">
    <source>
        <dbReference type="ARBA" id="ARBA00022827"/>
    </source>
</evidence>
<keyword evidence="3" id="KW-0274">FAD</keyword>
<dbReference type="InterPro" id="IPR055178">
    <property type="entry name" value="RsdA/BaiN/AoA(So)-like_dom"/>
</dbReference>
<feature type="domain" description="RsdA/BaiN/AoA(So)-like Rossmann fold-like" evidence="4">
    <location>
        <begin position="15"/>
        <end position="361"/>
    </location>
</feature>
<dbReference type="Pfam" id="PF03486">
    <property type="entry name" value="HI0933_like"/>
    <property type="match status" value="1"/>
</dbReference>
<dbReference type="SUPFAM" id="SSF160996">
    <property type="entry name" value="HI0933 insert domain-like"/>
    <property type="match status" value="1"/>
</dbReference>
<evidence type="ECO:0000313" key="6">
    <source>
        <dbReference type="EMBL" id="AXA37625.1"/>
    </source>
</evidence>
<dbReference type="AlphaFoldDB" id="A0A2Z4YB91"/>